<protein>
    <recommendedName>
        <fullName evidence="4">DUF2231 domain-containing protein</fullName>
    </recommendedName>
</protein>
<dbReference type="EMBL" id="BAAABL010000033">
    <property type="protein sequence ID" value="GAA0294587.1"/>
    <property type="molecule type" value="Genomic_DNA"/>
</dbReference>
<dbReference type="Proteomes" id="UP001500837">
    <property type="component" value="Unassembled WGS sequence"/>
</dbReference>
<feature type="transmembrane region" description="Helical" evidence="1">
    <location>
        <begin position="112"/>
        <end position="134"/>
    </location>
</feature>
<keyword evidence="1" id="KW-0812">Transmembrane</keyword>
<accession>A0AAV3S437</accession>
<name>A0AAV3S437_9EURY</name>
<feature type="transmembrane region" description="Helical" evidence="1">
    <location>
        <begin position="140"/>
        <end position="159"/>
    </location>
</feature>
<comment type="caution">
    <text evidence="2">The sequence shown here is derived from an EMBL/GenBank/DDBJ whole genome shotgun (WGS) entry which is preliminary data.</text>
</comment>
<feature type="transmembrane region" description="Helical" evidence="1">
    <location>
        <begin position="45"/>
        <end position="66"/>
    </location>
</feature>
<proteinExistence type="predicted"/>
<evidence type="ECO:0000256" key="1">
    <source>
        <dbReference type="SAM" id="Phobius"/>
    </source>
</evidence>
<evidence type="ECO:0008006" key="4">
    <source>
        <dbReference type="Google" id="ProtNLM"/>
    </source>
</evidence>
<keyword evidence="1" id="KW-1133">Transmembrane helix</keyword>
<gene>
    <name evidence="2" type="ORF">GCM10009066_06330</name>
</gene>
<keyword evidence="3" id="KW-1185">Reference proteome</keyword>
<sequence>MDADVPGRRAACAGRWTVAFYPFRAARRNVSHRDRLARTLLDESWAYGYTLTIWGAGAFLIAEFGVPSHLDVIGYVTGSLLGFAALTWYGFGGLLVSVERDSRDIRSAVEMVHLFATFCNLLGALATIWLAHALSAPEAAVFGLVGFGATVGYSLLLLVEEYVGERYLDDATRPENDVENE</sequence>
<keyword evidence="1" id="KW-0472">Membrane</keyword>
<reference evidence="2 3" key="1">
    <citation type="journal article" date="2019" name="Int. J. Syst. Evol. Microbiol.">
        <title>The Global Catalogue of Microorganisms (GCM) 10K type strain sequencing project: providing services to taxonomists for standard genome sequencing and annotation.</title>
        <authorList>
            <consortium name="The Broad Institute Genomics Platform"/>
            <consortium name="The Broad Institute Genome Sequencing Center for Infectious Disease"/>
            <person name="Wu L."/>
            <person name="Ma J."/>
        </authorList>
    </citation>
    <scope>NUCLEOTIDE SEQUENCE [LARGE SCALE GENOMIC DNA]</scope>
    <source>
        <strain evidence="2 3">JCM 16330</strain>
    </source>
</reference>
<feature type="transmembrane region" description="Helical" evidence="1">
    <location>
        <begin position="72"/>
        <end position="91"/>
    </location>
</feature>
<organism evidence="2 3">
    <name type="scientific">Halarchaeum salinum</name>
    <dbReference type="NCBI Taxonomy" id="489912"/>
    <lineage>
        <taxon>Archaea</taxon>
        <taxon>Methanobacteriati</taxon>
        <taxon>Methanobacteriota</taxon>
        <taxon>Stenosarchaea group</taxon>
        <taxon>Halobacteria</taxon>
        <taxon>Halobacteriales</taxon>
        <taxon>Halobacteriaceae</taxon>
    </lineage>
</organism>
<evidence type="ECO:0000313" key="3">
    <source>
        <dbReference type="Proteomes" id="UP001500837"/>
    </source>
</evidence>
<evidence type="ECO:0000313" key="2">
    <source>
        <dbReference type="EMBL" id="GAA0294587.1"/>
    </source>
</evidence>
<dbReference type="AlphaFoldDB" id="A0AAV3S437"/>